<dbReference type="Gene3D" id="3.70.10.10">
    <property type="match status" value="1"/>
</dbReference>
<dbReference type="GO" id="GO:0071479">
    <property type="term" value="P:cellular response to ionizing radiation"/>
    <property type="evidence" value="ECO:0007669"/>
    <property type="project" value="TreeGrafter"/>
</dbReference>
<feature type="compositionally biased region" description="Basic and acidic residues" evidence="1">
    <location>
        <begin position="304"/>
        <end position="316"/>
    </location>
</feature>
<dbReference type="PANTHER" id="PTHR15237:SF0">
    <property type="entry name" value="CELL CYCLE CHECKPOINT CONTROL PROTEIN"/>
    <property type="match status" value="1"/>
</dbReference>
<dbReference type="PANTHER" id="PTHR15237">
    <property type="entry name" value="DNA REPAIR PROTEIN RAD9"/>
    <property type="match status" value="1"/>
</dbReference>
<evidence type="ECO:0000256" key="1">
    <source>
        <dbReference type="SAM" id="MobiDB-lite"/>
    </source>
</evidence>
<proteinExistence type="predicted"/>
<feature type="compositionally biased region" description="Acidic residues" evidence="1">
    <location>
        <begin position="277"/>
        <end position="287"/>
    </location>
</feature>
<dbReference type="InterPro" id="IPR007268">
    <property type="entry name" value="Rad9/Ddc1"/>
</dbReference>
<evidence type="ECO:0000313" key="2">
    <source>
        <dbReference type="EMBL" id="KAA8896573.1"/>
    </source>
</evidence>
<dbReference type="VEuPathDB" id="FungiDB:TRICI_006853"/>
<dbReference type="GO" id="GO:0031573">
    <property type="term" value="P:mitotic intra-S DNA damage checkpoint signaling"/>
    <property type="evidence" value="ECO:0007669"/>
    <property type="project" value="TreeGrafter"/>
</dbReference>
<evidence type="ECO:0000313" key="3">
    <source>
        <dbReference type="Proteomes" id="UP000761534"/>
    </source>
</evidence>
<sequence length="341" mass="39122">MRGPSSLANSGPRAFQVRSQGIVPVFRNVERDLARVTSVRIHYIDYEENDEGSESRVEIQVVVQSGIRKVYRLTCYDSDYEGTLDYPVHKENYPHKFEMQAKVFKKYIDSMSPQAEELSMSFKEDSLELNGFTEEVRWATELLKQPINTRIRLDYDQLDYLNLEDGMTITIRLREFRYIASLADAMGARLLGWFKDPGMPMFFEVLGGGMNGPEDMVDIRTFFIASGEKKKDTTRHKHYKERVNDLRGSPKPSGYTKKSVQPEEPMDLEPEPPVGWQEDEDEDEDEVIERALDQELLQFSQRVSAEKESAETKQDAEGDELMSDNEVGPTPGKSQAYGLLD</sequence>
<dbReference type="GO" id="GO:0030896">
    <property type="term" value="C:checkpoint clamp complex"/>
    <property type="evidence" value="ECO:0007669"/>
    <property type="project" value="InterPro"/>
</dbReference>
<dbReference type="GO" id="GO:0006281">
    <property type="term" value="P:DNA repair"/>
    <property type="evidence" value="ECO:0007669"/>
    <property type="project" value="TreeGrafter"/>
</dbReference>
<gene>
    <name evidence="2" type="ORF">TRICI_006853</name>
</gene>
<feature type="region of interest" description="Disordered" evidence="1">
    <location>
        <begin position="233"/>
        <end position="341"/>
    </location>
</feature>
<dbReference type="OrthoDB" id="60092at2759"/>
<dbReference type="Pfam" id="PF04139">
    <property type="entry name" value="Rad9"/>
    <property type="match status" value="1"/>
</dbReference>
<dbReference type="EMBL" id="SWFS01000576">
    <property type="protein sequence ID" value="KAA8896573.1"/>
    <property type="molecule type" value="Genomic_DNA"/>
</dbReference>
<reference evidence="2" key="1">
    <citation type="journal article" date="2019" name="G3 (Bethesda)">
        <title>Genome Assemblies of Two Rare Opportunistic Yeast Pathogens: Diutina rugosa (syn. Candida rugosa) and Trichomonascus ciferrii (syn. Candida ciferrii).</title>
        <authorList>
            <person name="Mixao V."/>
            <person name="Saus E."/>
            <person name="Hansen A.P."/>
            <person name="Lass-Florl C."/>
            <person name="Gabaldon T."/>
        </authorList>
    </citation>
    <scope>NUCLEOTIDE SEQUENCE</scope>
    <source>
        <strain evidence="2">CBS 4856</strain>
    </source>
</reference>
<dbReference type="GO" id="GO:0000076">
    <property type="term" value="P:DNA replication checkpoint signaling"/>
    <property type="evidence" value="ECO:0007669"/>
    <property type="project" value="TreeGrafter"/>
</dbReference>
<dbReference type="Proteomes" id="UP000761534">
    <property type="component" value="Unassembled WGS sequence"/>
</dbReference>
<comment type="caution">
    <text evidence="2">The sequence shown here is derived from an EMBL/GenBank/DDBJ whole genome shotgun (WGS) entry which is preliminary data.</text>
</comment>
<organism evidence="2 3">
    <name type="scientific">Trichomonascus ciferrii</name>
    <dbReference type="NCBI Taxonomy" id="44093"/>
    <lineage>
        <taxon>Eukaryota</taxon>
        <taxon>Fungi</taxon>
        <taxon>Dikarya</taxon>
        <taxon>Ascomycota</taxon>
        <taxon>Saccharomycotina</taxon>
        <taxon>Dipodascomycetes</taxon>
        <taxon>Dipodascales</taxon>
        <taxon>Trichomonascaceae</taxon>
        <taxon>Trichomonascus</taxon>
        <taxon>Trichomonascus ciferrii complex</taxon>
    </lineage>
</organism>
<protein>
    <submittedName>
        <fullName evidence="2">Uncharacterized protein</fullName>
    </submittedName>
</protein>
<name>A0A642UC40_9ASCO</name>
<keyword evidence="3" id="KW-1185">Reference proteome</keyword>
<dbReference type="AlphaFoldDB" id="A0A642UC40"/>
<accession>A0A642UC40</accession>